<keyword evidence="4" id="KW-0256">Endoplasmic reticulum</keyword>
<dbReference type="PANTHER" id="PTHR13466:SF19">
    <property type="entry name" value="NUCLEUS-VACUOLE JUNCTION PROTEIN 2"/>
    <property type="match status" value="1"/>
</dbReference>
<dbReference type="PROSITE" id="PS51847">
    <property type="entry name" value="SMP"/>
    <property type="match status" value="1"/>
</dbReference>
<keyword evidence="6" id="KW-0445">Lipid transport</keyword>
<dbReference type="PANTHER" id="PTHR13466">
    <property type="entry name" value="TEX2 PROTEIN-RELATED"/>
    <property type="match status" value="1"/>
</dbReference>
<feature type="compositionally biased region" description="Polar residues" evidence="9">
    <location>
        <begin position="663"/>
        <end position="678"/>
    </location>
</feature>
<dbReference type="SUPFAM" id="SSF50729">
    <property type="entry name" value="PH domain-like"/>
    <property type="match status" value="1"/>
</dbReference>
<evidence type="ECO:0000256" key="6">
    <source>
        <dbReference type="ARBA" id="ARBA00023055"/>
    </source>
</evidence>
<feature type="compositionally biased region" description="Basic and acidic residues" evidence="9">
    <location>
        <begin position="648"/>
        <end position="660"/>
    </location>
</feature>
<accession>A0ABR2X3W6</accession>
<evidence type="ECO:0000256" key="4">
    <source>
        <dbReference type="ARBA" id="ARBA00022824"/>
    </source>
</evidence>
<evidence type="ECO:0000256" key="5">
    <source>
        <dbReference type="ARBA" id="ARBA00022989"/>
    </source>
</evidence>
<dbReference type="EMBL" id="JASJQH010000018">
    <property type="protein sequence ID" value="KAK9768450.1"/>
    <property type="molecule type" value="Genomic_DNA"/>
</dbReference>
<feature type="domain" description="SMP-LTD" evidence="11">
    <location>
        <begin position="236"/>
        <end position="427"/>
    </location>
</feature>
<dbReference type="Pfam" id="PF26547">
    <property type="entry name" value="PDZD8_N"/>
    <property type="match status" value="1"/>
</dbReference>
<keyword evidence="7" id="KW-0446">Lipid-binding</keyword>
<dbReference type="Proteomes" id="UP001479436">
    <property type="component" value="Unassembled WGS sequence"/>
</dbReference>
<reference evidence="12 13" key="1">
    <citation type="submission" date="2023-04" db="EMBL/GenBank/DDBJ databases">
        <title>Genome of Basidiobolus ranarum AG-B5.</title>
        <authorList>
            <person name="Stajich J.E."/>
            <person name="Carter-House D."/>
            <person name="Gryganskyi A."/>
        </authorList>
    </citation>
    <scope>NUCLEOTIDE SEQUENCE [LARGE SCALE GENOMIC DNA]</scope>
    <source>
        <strain evidence="12 13">AG-B5</strain>
    </source>
</reference>
<evidence type="ECO:0000256" key="7">
    <source>
        <dbReference type="ARBA" id="ARBA00023121"/>
    </source>
</evidence>
<evidence type="ECO:0000256" key="2">
    <source>
        <dbReference type="ARBA" id="ARBA00022448"/>
    </source>
</evidence>
<keyword evidence="5 10" id="KW-1133">Transmembrane helix</keyword>
<comment type="caution">
    <text evidence="12">The sequence shown here is derived from an EMBL/GenBank/DDBJ whole genome shotgun (WGS) entry which is preliminary data.</text>
</comment>
<dbReference type="InterPro" id="IPR058801">
    <property type="entry name" value="PDZD8_N"/>
</dbReference>
<evidence type="ECO:0000256" key="1">
    <source>
        <dbReference type="ARBA" id="ARBA00004586"/>
    </source>
</evidence>
<feature type="compositionally biased region" description="Polar residues" evidence="9">
    <location>
        <begin position="621"/>
        <end position="639"/>
    </location>
</feature>
<dbReference type="CDD" id="cd21675">
    <property type="entry name" value="SMP_TEX2"/>
    <property type="match status" value="1"/>
</dbReference>
<sequence>MAFFSHLLAFLLGGVIIAPMVFLTLMVLLFLWLNGIPTMPKPSPKCEFEEIEKPLLVDKDVLQDSRVGWLRITSTYNLTPRNAPIDLSTLLASGVNSLLEGKFGTVKAIYYVILSRDTMWLYTDESLLKCLGIIDLTKYEVSIFPASLPDNEVFHKDLPIQLKKRRLTNENENILPRSEYYIFSKTPVEKEDWYLGLLKASRIKKNPSEPGIERNTTDFDHAAIYQLIRTVHSDEHHLQTQWLNAFLGRIFLSIYKTQSIKDYFIRKIVLKSSKVKKPSFLGDIAVRDLHVGDSMPTITNPKLLDLQPNGEMTAEFCINYVGGFSVEVETEAIISVTARLKPLKVNLVLAVTLKNLSGRMHLKVKPPPTNRFWLGFCEDPVMSLNIEPIVSDKQLKFGMVIQAIERRIHDMIHEALVLPNMDDYPFFPSHGTGGIFDDAAEPKESEQELKNPIAETVITPAPKEDKPTNHSVENISLGREELTTPTEMFEEKDDAKSIASLNENETLETASNITPSEQNNGDLLLSPPPQAHLHPDKEKERDHLLPRTTSISKLADKGLKNVTNVTRNYASSQNTELKDKREWLGKKKSGHTSPVLNPVDKLENPIDKPPKKKLLPNLFPSSQTYTNSDPTSPKSNELQADNPLASKDINHQDSDDENKRSLNHSLDSTPSLISVKASQDSDTRSL</sequence>
<organism evidence="12 13">
    <name type="scientific">Basidiobolus ranarum</name>
    <dbReference type="NCBI Taxonomy" id="34480"/>
    <lineage>
        <taxon>Eukaryota</taxon>
        <taxon>Fungi</taxon>
        <taxon>Fungi incertae sedis</taxon>
        <taxon>Zoopagomycota</taxon>
        <taxon>Entomophthoromycotina</taxon>
        <taxon>Basidiobolomycetes</taxon>
        <taxon>Basidiobolales</taxon>
        <taxon>Basidiobolaceae</taxon>
        <taxon>Basidiobolus</taxon>
    </lineage>
</organism>
<evidence type="ECO:0000259" key="11">
    <source>
        <dbReference type="PROSITE" id="PS51847"/>
    </source>
</evidence>
<protein>
    <recommendedName>
        <fullName evidence="11">SMP-LTD domain-containing protein</fullName>
    </recommendedName>
</protein>
<keyword evidence="8 10" id="KW-0472">Membrane</keyword>
<evidence type="ECO:0000256" key="10">
    <source>
        <dbReference type="SAM" id="Phobius"/>
    </source>
</evidence>
<dbReference type="InterPro" id="IPR031468">
    <property type="entry name" value="SMP_LBD"/>
</dbReference>
<evidence type="ECO:0000313" key="13">
    <source>
        <dbReference type="Proteomes" id="UP001479436"/>
    </source>
</evidence>
<gene>
    <name evidence="12" type="ORF">K7432_000926</name>
</gene>
<evidence type="ECO:0000313" key="12">
    <source>
        <dbReference type="EMBL" id="KAK9768450.1"/>
    </source>
</evidence>
<feature type="compositionally biased region" description="Basic and acidic residues" evidence="9">
    <location>
        <begin position="576"/>
        <end position="585"/>
    </location>
</feature>
<feature type="compositionally biased region" description="Basic and acidic residues" evidence="9">
    <location>
        <begin position="533"/>
        <end position="545"/>
    </location>
</feature>
<evidence type="ECO:0000256" key="8">
    <source>
        <dbReference type="ARBA" id="ARBA00023136"/>
    </source>
</evidence>
<feature type="region of interest" description="Disordered" evidence="9">
    <location>
        <begin position="505"/>
        <end position="549"/>
    </location>
</feature>
<feature type="transmembrane region" description="Helical" evidence="10">
    <location>
        <begin position="7"/>
        <end position="33"/>
    </location>
</feature>
<evidence type="ECO:0000256" key="3">
    <source>
        <dbReference type="ARBA" id="ARBA00022692"/>
    </source>
</evidence>
<feature type="region of interest" description="Disordered" evidence="9">
    <location>
        <begin position="570"/>
        <end position="686"/>
    </location>
</feature>
<feature type="compositionally biased region" description="Polar residues" evidence="9">
    <location>
        <begin position="505"/>
        <end position="521"/>
    </location>
</feature>
<proteinExistence type="predicted"/>
<feature type="compositionally biased region" description="Basic and acidic residues" evidence="9">
    <location>
        <begin position="600"/>
        <end position="609"/>
    </location>
</feature>
<comment type="subcellular location">
    <subcellularLocation>
        <location evidence="1">Endoplasmic reticulum membrane</location>
    </subcellularLocation>
</comment>
<keyword evidence="3 10" id="KW-0812">Transmembrane</keyword>
<keyword evidence="13" id="KW-1185">Reference proteome</keyword>
<name>A0ABR2X3W6_9FUNG</name>
<keyword evidence="2" id="KW-0813">Transport</keyword>
<evidence type="ECO:0000256" key="9">
    <source>
        <dbReference type="SAM" id="MobiDB-lite"/>
    </source>
</evidence>